<name>A0A1H8K897_9BACI</name>
<evidence type="ECO:0000313" key="2">
    <source>
        <dbReference type="Proteomes" id="UP000198553"/>
    </source>
</evidence>
<dbReference type="AlphaFoldDB" id="A0A1H8K897"/>
<dbReference type="EMBL" id="FOBW01000025">
    <property type="protein sequence ID" value="SEN89259.1"/>
    <property type="molecule type" value="Genomic_DNA"/>
</dbReference>
<keyword evidence="2" id="KW-1185">Reference proteome</keyword>
<accession>A0A1H8K897</accession>
<dbReference type="STRING" id="930146.SAMN05192533_12532"/>
<sequence>MNLKTGSIDQFKEYSKFSSLKEFNTHFEMWMSKSKDELSKGELVALKRLVRFSAKLPGVSNAKIGTMLKAIHEEYNGNGISRSTFKRMILKATALGILTVHETERKNGSQSSNLYVFNRFPQSEPPKAKQMNHQYKASIPSKTNNKDIKERKETCLDYTYTSNRVPKPFIDLLKYFFPMAKTIEEFWNMTMIAVNKTKFTLDSSTILEIAIQSFKQLIGKMKSSTSVKNQFAYYYGILNKKLARHIHELFGNWLYS</sequence>
<dbReference type="RefSeq" id="WP_090750297.1">
    <property type="nucleotide sequence ID" value="NZ_FOBW01000025.1"/>
</dbReference>
<evidence type="ECO:0000313" key="1">
    <source>
        <dbReference type="EMBL" id="SEN89259.1"/>
    </source>
</evidence>
<dbReference type="OrthoDB" id="2697418at2"/>
<protein>
    <recommendedName>
        <fullName evidence="3">Helix-turn-helix domain-containing protein</fullName>
    </recommendedName>
</protein>
<evidence type="ECO:0008006" key="3">
    <source>
        <dbReference type="Google" id="ProtNLM"/>
    </source>
</evidence>
<proteinExistence type="predicted"/>
<gene>
    <name evidence="1" type="ORF">SAMN05192533_12532</name>
</gene>
<dbReference type="Proteomes" id="UP000198553">
    <property type="component" value="Unassembled WGS sequence"/>
</dbReference>
<organism evidence="1 2">
    <name type="scientific">Mesobacillus persicus</name>
    <dbReference type="NCBI Taxonomy" id="930146"/>
    <lineage>
        <taxon>Bacteria</taxon>
        <taxon>Bacillati</taxon>
        <taxon>Bacillota</taxon>
        <taxon>Bacilli</taxon>
        <taxon>Bacillales</taxon>
        <taxon>Bacillaceae</taxon>
        <taxon>Mesobacillus</taxon>
    </lineage>
</organism>
<reference evidence="2" key="1">
    <citation type="submission" date="2016-10" db="EMBL/GenBank/DDBJ databases">
        <authorList>
            <person name="Varghese N."/>
            <person name="Submissions S."/>
        </authorList>
    </citation>
    <scope>NUCLEOTIDE SEQUENCE [LARGE SCALE GENOMIC DNA]</scope>
    <source>
        <strain evidence="2">B48,IBRC-M 10115,DSM 25386,CECT 8001</strain>
    </source>
</reference>